<evidence type="ECO:0000313" key="2">
    <source>
        <dbReference type="Proteomes" id="UP001519460"/>
    </source>
</evidence>
<reference evidence="1 2" key="1">
    <citation type="journal article" date="2023" name="Sci. Data">
        <title>Genome assembly of the Korean intertidal mud-creeper Batillaria attramentaria.</title>
        <authorList>
            <person name="Patra A.K."/>
            <person name="Ho P.T."/>
            <person name="Jun S."/>
            <person name="Lee S.J."/>
            <person name="Kim Y."/>
            <person name="Won Y.J."/>
        </authorList>
    </citation>
    <scope>NUCLEOTIDE SEQUENCE [LARGE SCALE GENOMIC DNA]</scope>
    <source>
        <strain evidence="1">Wonlab-2016</strain>
    </source>
</reference>
<sequence length="102" mass="11183">MGQSIISSTQNHTVYQPYAKPALIPRDQTPLQRWRSLSSSRQGALGISLAQGNAETQNKQISIQVAWANALNFISEGCHFSTEAKAPGRSFAHKKRTEKNGS</sequence>
<evidence type="ECO:0000313" key="1">
    <source>
        <dbReference type="EMBL" id="KAK7494890.1"/>
    </source>
</evidence>
<name>A0ABD0L6W5_9CAEN</name>
<dbReference type="AlphaFoldDB" id="A0ABD0L6W5"/>
<keyword evidence="2" id="KW-1185">Reference proteome</keyword>
<dbReference type="EMBL" id="JACVVK020000079">
    <property type="protein sequence ID" value="KAK7494890.1"/>
    <property type="molecule type" value="Genomic_DNA"/>
</dbReference>
<protein>
    <submittedName>
        <fullName evidence="1">Uncharacterized protein</fullName>
    </submittedName>
</protein>
<gene>
    <name evidence="1" type="ORF">BaRGS_00013769</name>
</gene>
<dbReference type="Proteomes" id="UP001519460">
    <property type="component" value="Unassembled WGS sequence"/>
</dbReference>
<accession>A0ABD0L6W5</accession>
<organism evidence="1 2">
    <name type="scientific">Batillaria attramentaria</name>
    <dbReference type="NCBI Taxonomy" id="370345"/>
    <lineage>
        <taxon>Eukaryota</taxon>
        <taxon>Metazoa</taxon>
        <taxon>Spiralia</taxon>
        <taxon>Lophotrochozoa</taxon>
        <taxon>Mollusca</taxon>
        <taxon>Gastropoda</taxon>
        <taxon>Caenogastropoda</taxon>
        <taxon>Sorbeoconcha</taxon>
        <taxon>Cerithioidea</taxon>
        <taxon>Batillariidae</taxon>
        <taxon>Batillaria</taxon>
    </lineage>
</organism>
<proteinExistence type="predicted"/>
<comment type="caution">
    <text evidence="1">The sequence shown here is derived from an EMBL/GenBank/DDBJ whole genome shotgun (WGS) entry which is preliminary data.</text>
</comment>